<dbReference type="InterPro" id="IPR017907">
    <property type="entry name" value="Znf_RING_CS"/>
</dbReference>
<evidence type="ECO:0000256" key="4">
    <source>
        <dbReference type="PROSITE-ProRule" id="PRU00175"/>
    </source>
</evidence>
<dbReference type="GO" id="GO:0033768">
    <property type="term" value="C:SUMO-targeted ubiquitin ligase complex"/>
    <property type="evidence" value="ECO:0007669"/>
    <property type="project" value="TreeGrafter"/>
</dbReference>
<dbReference type="GO" id="GO:0006511">
    <property type="term" value="P:ubiquitin-dependent protein catabolic process"/>
    <property type="evidence" value="ECO:0007669"/>
    <property type="project" value="TreeGrafter"/>
</dbReference>
<dbReference type="GO" id="GO:0061630">
    <property type="term" value="F:ubiquitin protein ligase activity"/>
    <property type="evidence" value="ECO:0007669"/>
    <property type="project" value="InterPro"/>
</dbReference>
<proteinExistence type="predicted"/>
<dbReference type="InterPro" id="IPR013083">
    <property type="entry name" value="Znf_RING/FYVE/PHD"/>
</dbReference>
<dbReference type="PANTHER" id="PTHR47094:SF1">
    <property type="entry name" value="RING-TYPE E3 UBIQUITIN TRANSFERASE"/>
    <property type="match status" value="1"/>
</dbReference>
<dbReference type="GO" id="GO:0032183">
    <property type="term" value="F:SUMO binding"/>
    <property type="evidence" value="ECO:0007669"/>
    <property type="project" value="TreeGrafter"/>
</dbReference>
<gene>
    <name evidence="7" type="primary">jg12720</name>
    <name evidence="7" type="ORF">PAEG_LOCUS19890</name>
</gene>
<feature type="domain" description="RING-type" evidence="6">
    <location>
        <begin position="575"/>
        <end position="616"/>
    </location>
</feature>
<evidence type="ECO:0000259" key="6">
    <source>
        <dbReference type="PROSITE" id="PS50089"/>
    </source>
</evidence>
<keyword evidence="8" id="KW-1185">Reference proteome</keyword>
<dbReference type="SUPFAM" id="SSF57850">
    <property type="entry name" value="RING/U-box"/>
    <property type="match status" value="1"/>
</dbReference>
<evidence type="ECO:0000256" key="3">
    <source>
        <dbReference type="ARBA" id="ARBA00022833"/>
    </source>
</evidence>
<dbReference type="OrthoDB" id="6105938at2759"/>
<dbReference type="EMBL" id="CAKXAJ010025773">
    <property type="protein sequence ID" value="CAH2243808.1"/>
    <property type="molecule type" value="Genomic_DNA"/>
</dbReference>
<evidence type="ECO:0000256" key="5">
    <source>
        <dbReference type="SAM" id="MobiDB-lite"/>
    </source>
</evidence>
<evidence type="ECO:0000313" key="7">
    <source>
        <dbReference type="EMBL" id="CAH2243808.1"/>
    </source>
</evidence>
<evidence type="ECO:0000256" key="2">
    <source>
        <dbReference type="ARBA" id="ARBA00022771"/>
    </source>
</evidence>
<comment type="caution">
    <text evidence="7">The sequence shown here is derived from an EMBL/GenBank/DDBJ whole genome shotgun (WGS) entry which is preliminary data.</text>
</comment>
<keyword evidence="2 4" id="KW-0863">Zinc-finger</keyword>
<dbReference type="GO" id="GO:0140082">
    <property type="term" value="F:SUMO-ubiquitin ligase activity"/>
    <property type="evidence" value="ECO:0007669"/>
    <property type="project" value="TreeGrafter"/>
</dbReference>
<feature type="region of interest" description="Disordered" evidence="5">
    <location>
        <begin position="1"/>
        <end position="73"/>
    </location>
</feature>
<reference evidence="7" key="1">
    <citation type="submission" date="2022-03" db="EMBL/GenBank/DDBJ databases">
        <authorList>
            <person name="Lindestad O."/>
        </authorList>
    </citation>
    <scope>NUCLEOTIDE SEQUENCE</scope>
</reference>
<dbReference type="SMART" id="SM00184">
    <property type="entry name" value="RING"/>
    <property type="match status" value="1"/>
</dbReference>
<feature type="compositionally biased region" description="Basic residues" evidence="5">
    <location>
        <begin position="1"/>
        <end position="11"/>
    </location>
</feature>
<keyword evidence="1" id="KW-0479">Metal-binding</keyword>
<name>A0A8S4S7K9_9NEOP</name>
<dbReference type="Gene3D" id="3.30.40.10">
    <property type="entry name" value="Zinc/RING finger domain, C3HC4 (zinc finger)"/>
    <property type="match status" value="1"/>
</dbReference>
<dbReference type="AlphaFoldDB" id="A0A8S4S7K9"/>
<dbReference type="GO" id="GO:0008270">
    <property type="term" value="F:zinc ion binding"/>
    <property type="evidence" value="ECO:0007669"/>
    <property type="project" value="UniProtKB-KW"/>
</dbReference>
<accession>A0A8S4S7K9</accession>
<evidence type="ECO:0000313" key="8">
    <source>
        <dbReference type="Proteomes" id="UP000838756"/>
    </source>
</evidence>
<evidence type="ECO:0000256" key="1">
    <source>
        <dbReference type="ARBA" id="ARBA00022723"/>
    </source>
</evidence>
<dbReference type="PANTHER" id="PTHR47094">
    <property type="entry name" value="ELFLESS, ISOFORM B"/>
    <property type="match status" value="1"/>
</dbReference>
<dbReference type="Pfam" id="PF00097">
    <property type="entry name" value="zf-C3HC4"/>
    <property type="match status" value="1"/>
</dbReference>
<organism evidence="7 8">
    <name type="scientific">Pararge aegeria aegeria</name>
    <dbReference type="NCBI Taxonomy" id="348720"/>
    <lineage>
        <taxon>Eukaryota</taxon>
        <taxon>Metazoa</taxon>
        <taxon>Ecdysozoa</taxon>
        <taxon>Arthropoda</taxon>
        <taxon>Hexapoda</taxon>
        <taxon>Insecta</taxon>
        <taxon>Pterygota</taxon>
        <taxon>Neoptera</taxon>
        <taxon>Endopterygota</taxon>
        <taxon>Lepidoptera</taxon>
        <taxon>Glossata</taxon>
        <taxon>Ditrysia</taxon>
        <taxon>Papilionoidea</taxon>
        <taxon>Nymphalidae</taxon>
        <taxon>Satyrinae</taxon>
        <taxon>Satyrini</taxon>
        <taxon>Parargina</taxon>
        <taxon>Pararge</taxon>
    </lineage>
</organism>
<dbReference type="PROSITE" id="PS50089">
    <property type="entry name" value="ZF_RING_2"/>
    <property type="match status" value="1"/>
</dbReference>
<dbReference type="PROSITE" id="PS00518">
    <property type="entry name" value="ZF_RING_1"/>
    <property type="match status" value="1"/>
</dbReference>
<dbReference type="InterPro" id="IPR001841">
    <property type="entry name" value="Znf_RING"/>
</dbReference>
<dbReference type="InterPro" id="IPR018957">
    <property type="entry name" value="Znf_C3HC4_RING-type"/>
</dbReference>
<dbReference type="InterPro" id="IPR049627">
    <property type="entry name" value="SLX8"/>
</dbReference>
<dbReference type="Proteomes" id="UP000838756">
    <property type="component" value="Unassembled WGS sequence"/>
</dbReference>
<protein>
    <submittedName>
        <fullName evidence="7">Jg12720 protein</fullName>
    </submittedName>
</protein>
<keyword evidence="3" id="KW-0862">Zinc</keyword>
<sequence length="629" mass="70072">MAKNDKKKTRKSGCSSSKKPKRASKIGAGPKSDGIEMSRQLLRSMREPRSRANRSSGKKKAVEPVYGKQHMPPLSELEKMFEESDDELAETTPVDSKAKTLNDAVDVSSSDVIISPTSISPTIVKKYADKILQILNSNEEPPPIIPVKKFKKSGVPYIVNCTERPKVPENKNCNVFKGDDYGITSKTNAFNIEENCTEKPGFNCSVYSLSNSIFNTQANEIASKLLSTDNKLINGGSDSDDTVVYELNSAESRFSPQPSTSKDSKTILKNEKKFNESFVAWNKSFDEVDLSLEQNKVASVQDGLVSIDVEMNEPIDSEKANMDTKLSLKSGVYHGNNNIIEQPSETIEIDDDDDDEIYTIDDKDTYNKDVYTGKTFNKILNNNPDIEIQTVNEICEIIDATSFKSNNNVNKKFNESININNSPIIVVDDPQVIAEIDLTNINDVISENKSMIDKYSKQNPFNTVSIVEADVPSINTVENTSIHKNVLNKQFRSEGNQKNVIPNTKKDIANELEQIMKKFFDNIENIVIPHNHAINSLSSHERILPQCNLNKSVNSLPSINNLSKNVESPCDPLHCPICLDNLSQETVASTNCGHLFCILCITKALKSKPKRCPTCRKKLTGAGYHHIFM</sequence>